<protein>
    <submittedName>
        <fullName evidence="1">Uncharacterized protein</fullName>
    </submittedName>
</protein>
<comment type="caution">
    <text evidence="1">The sequence shown here is derived from an EMBL/GenBank/DDBJ whole genome shotgun (WGS) entry which is preliminary data.</text>
</comment>
<evidence type="ECO:0000313" key="1">
    <source>
        <dbReference type="EMBL" id="KAK9098508.1"/>
    </source>
</evidence>
<dbReference type="EMBL" id="JBBNAF010000011">
    <property type="protein sequence ID" value="KAK9098508.1"/>
    <property type="molecule type" value="Genomic_DNA"/>
</dbReference>
<name>A0AAP0EXE8_9MAGN</name>
<evidence type="ECO:0000313" key="2">
    <source>
        <dbReference type="Proteomes" id="UP001420932"/>
    </source>
</evidence>
<organism evidence="1 2">
    <name type="scientific">Stephania yunnanensis</name>
    <dbReference type="NCBI Taxonomy" id="152371"/>
    <lineage>
        <taxon>Eukaryota</taxon>
        <taxon>Viridiplantae</taxon>
        <taxon>Streptophyta</taxon>
        <taxon>Embryophyta</taxon>
        <taxon>Tracheophyta</taxon>
        <taxon>Spermatophyta</taxon>
        <taxon>Magnoliopsida</taxon>
        <taxon>Ranunculales</taxon>
        <taxon>Menispermaceae</taxon>
        <taxon>Menispermoideae</taxon>
        <taxon>Cissampelideae</taxon>
        <taxon>Stephania</taxon>
    </lineage>
</organism>
<reference evidence="1 2" key="1">
    <citation type="submission" date="2024-01" db="EMBL/GenBank/DDBJ databases">
        <title>Genome assemblies of Stephania.</title>
        <authorList>
            <person name="Yang L."/>
        </authorList>
    </citation>
    <scope>NUCLEOTIDE SEQUENCE [LARGE SCALE GENOMIC DNA]</scope>
    <source>
        <strain evidence="1">YNDBR</strain>
        <tissue evidence="1">Leaf</tissue>
    </source>
</reference>
<keyword evidence="2" id="KW-1185">Reference proteome</keyword>
<dbReference type="AlphaFoldDB" id="A0AAP0EXE8"/>
<proteinExistence type="predicted"/>
<dbReference type="Proteomes" id="UP001420932">
    <property type="component" value="Unassembled WGS sequence"/>
</dbReference>
<gene>
    <name evidence="1" type="ORF">Syun_025553</name>
</gene>
<sequence>MAEALARILTPRLSIDILRDVHAAEEQRRPYLIVFVGVNGQKCNINAKIDKAKVTFTLNQLCNTH</sequence>
<accession>A0AAP0EXE8</accession>